<evidence type="ECO:0000313" key="1">
    <source>
        <dbReference type="EMBL" id="MDZ5758513.1"/>
    </source>
</evidence>
<sequence>MKMVLEEIEGNIARLIPDSGAAPFYLEIKYLPEKCQLGDVLNVYYQKENNQTRRLIEKIPNEGEQRLALMKAKREALLKRKQKN</sequence>
<accession>A0AAW9JSB1</accession>
<proteinExistence type="predicted"/>
<evidence type="ECO:0008006" key="3">
    <source>
        <dbReference type="Google" id="ProtNLM"/>
    </source>
</evidence>
<name>A0AAW9JSB1_CARML</name>
<dbReference type="AlphaFoldDB" id="A0AAW9JSB1"/>
<dbReference type="RefSeq" id="WP_015076974.1">
    <property type="nucleotide sequence ID" value="NZ_CAJGUR010000058.1"/>
</dbReference>
<gene>
    <name evidence="1" type="ORF">RAK27_07525</name>
</gene>
<protein>
    <recommendedName>
        <fullName evidence="3">DUF3006 domain-containing protein</fullName>
    </recommendedName>
</protein>
<comment type="caution">
    <text evidence="1">The sequence shown here is derived from an EMBL/GenBank/DDBJ whole genome shotgun (WGS) entry which is preliminary data.</text>
</comment>
<reference evidence="1" key="1">
    <citation type="submission" date="2023-08" db="EMBL/GenBank/DDBJ databases">
        <title>Genomic characterization of piscicolin 126 produced by Carnobacterium maltaromaticum CM22 strain isolated from salmon (Salmo salar).</title>
        <authorList>
            <person name="Gonzalez-Gragera E."/>
            <person name="Garcia-Lopez J.D."/>
            <person name="Teso-Perez C."/>
            <person name="Gimenez-Hernandez I."/>
            <person name="Peralta-Sanchez J.M."/>
            <person name="Valdivia E."/>
            <person name="Montalban-Lopez M."/>
            <person name="Martin-Platero A.M."/>
            <person name="Banos A."/>
            <person name="Martinez-Bueno M."/>
        </authorList>
    </citation>
    <scope>NUCLEOTIDE SEQUENCE</scope>
    <source>
        <strain evidence="1">CM22</strain>
    </source>
</reference>
<evidence type="ECO:0000313" key="2">
    <source>
        <dbReference type="Proteomes" id="UP001290462"/>
    </source>
</evidence>
<dbReference type="GeneID" id="83605451"/>
<organism evidence="1 2">
    <name type="scientific">Carnobacterium maltaromaticum</name>
    <name type="common">Carnobacterium piscicola</name>
    <dbReference type="NCBI Taxonomy" id="2751"/>
    <lineage>
        <taxon>Bacteria</taxon>
        <taxon>Bacillati</taxon>
        <taxon>Bacillota</taxon>
        <taxon>Bacilli</taxon>
        <taxon>Lactobacillales</taxon>
        <taxon>Carnobacteriaceae</taxon>
        <taxon>Carnobacterium</taxon>
    </lineage>
</organism>
<dbReference type="Proteomes" id="UP001290462">
    <property type="component" value="Unassembled WGS sequence"/>
</dbReference>
<dbReference type="EMBL" id="JAVBVO010000003">
    <property type="protein sequence ID" value="MDZ5758513.1"/>
    <property type="molecule type" value="Genomic_DNA"/>
</dbReference>